<keyword evidence="2" id="KW-1185">Reference proteome</keyword>
<organism evidence="1 2">
    <name type="scientific">Methylobacterium soli</name>
    <dbReference type="NCBI Taxonomy" id="553447"/>
    <lineage>
        <taxon>Bacteria</taxon>
        <taxon>Pseudomonadati</taxon>
        <taxon>Pseudomonadota</taxon>
        <taxon>Alphaproteobacteria</taxon>
        <taxon>Hyphomicrobiales</taxon>
        <taxon>Methylobacteriaceae</taxon>
        <taxon>Methylobacterium</taxon>
    </lineage>
</organism>
<protein>
    <submittedName>
        <fullName evidence="1">Uncharacterized protein</fullName>
    </submittedName>
</protein>
<evidence type="ECO:0000313" key="2">
    <source>
        <dbReference type="Proteomes" id="UP000474159"/>
    </source>
</evidence>
<accession>A0A6L3T2Y9</accession>
<dbReference type="AlphaFoldDB" id="A0A6L3T2Y9"/>
<proteinExistence type="predicted"/>
<gene>
    <name evidence="1" type="ORF">F6X53_04485</name>
</gene>
<dbReference type="RefSeq" id="WP_150997623.1">
    <property type="nucleotide sequence ID" value="NZ_VZZK01000003.1"/>
</dbReference>
<evidence type="ECO:0000313" key="1">
    <source>
        <dbReference type="EMBL" id="KAB1080943.1"/>
    </source>
</evidence>
<dbReference type="Proteomes" id="UP000474159">
    <property type="component" value="Unassembled WGS sequence"/>
</dbReference>
<dbReference type="EMBL" id="VZZK01000003">
    <property type="protein sequence ID" value="KAB1080943.1"/>
    <property type="molecule type" value="Genomic_DNA"/>
</dbReference>
<reference evidence="1 2" key="1">
    <citation type="submission" date="2019-09" db="EMBL/GenBank/DDBJ databases">
        <title>YIM 48816 draft genome.</title>
        <authorList>
            <person name="Jiang L."/>
        </authorList>
    </citation>
    <scope>NUCLEOTIDE SEQUENCE [LARGE SCALE GENOMIC DNA]</scope>
    <source>
        <strain evidence="1 2">YIM 48816</strain>
    </source>
</reference>
<dbReference type="OrthoDB" id="8019321at2"/>
<sequence>MALTGRFWFKKTWSGKLLLLVEEKKPSWFKNGEFKLRWREARLLDLAELPLQPLMDLGRLNRPSYSSRSAGLRVVETAPVEKAS</sequence>
<comment type="caution">
    <text evidence="1">The sequence shown here is derived from an EMBL/GenBank/DDBJ whole genome shotgun (WGS) entry which is preliminary data.</text>
</comment>
<name>A0A6L3T2Y9_9HYPH</name>